<name>H3KEZ1_9BURK</name>
<dbReference type="AlphaFoldDB" id="H3KEZ1"/>
<dbReference type="STRING" id="762967.HMPREF9440_01306"/>
<dbReference type="Proteomes" id="UP000004956">
    <property type="component" value="Unassembled WGS sequence"/>
</dbReference>
<dbReference type="HOGENOM" id="CLU_3206130_0_0_4"/>
<evidence type="ECO:0000313" key="2">
    <source>
        <dbReference type="Proteomes" id="UP000004956"/>
    </source>
</evidence>
<dbReference type="EMBL" id="AFBQ01000181">
    <property type="protein sequence ID" value="EHY31310.1"/>
    <property type="molecule type" value="Genomic_DNA"/>
</dbReference>
<protein>
    <submittedName>
        <fullName evidence="1">Uncharacterized protein</fullName>
    </submittedName>
</protein>
<reference evidence="1 2" key="1">
    <citation type="submission" date="2011-11" db="EMBL/GenBank/DDBJ databases">
        <authorList>
            <person name="Weinstock G."/>
            <person name="Sodergren E."/>
            <person name="Clifton S."/>
            <person name="Fulton L."/>
            <person name="Fulton B."/>
            <person name="Courtney L."/>
            <person name="Fronick C."/>
            <person name="Harrison M."/>
            <person name="Strong C."/>
            <person name="Farmer C."/>
            <person name="Delahaunty K."/>
            <person name="Markovic C."/>
            <person name="Hall O."/>
            <person name="Minx P."/>
            <person name="Tomlinson C."/>
            <person name="Mitreva M."/>
            <person name="Hou S."/>
            <person name="Chen J."/>
            <person name="Wollam A."/>
            <person name="Pepin K.H."/>
            <person name="Johnson M."/>
            <person name="Bhonagiri V."/>
            <person name="Zhang X."/>
            <person name="Suruliraj S."/>
            <person name="Warren W."/>
            <person name="Chinwalla A."/>
            <person name="Mardis E.R."/>
            <person name="Wilson R.K."/>
        </authorList>
    </citation>
    <scope>NUCLEOTIDE SEQUENCE [LARGE SCALE GENOMIC DNA]</scope>
    <source>
        <strain evidence="1 2">YIT 11816</strain>
    </source>
</reference>
<organism evidence="1 2">
    <name type="scientific">Sutterella parvirubra YIT 11816</name>
    <dbReference type="NCBI Taxonomy" id="762967"/>
    <lineage>
        <taxon>Bacteria</taxon>
        <taxon>Pseudomonadati</taxon>
        <taxon>Pseudomonadota</taxon>
        <taxon>Betaproteobacteria</taxon>
        <taxon>Burkholderiales</taxon>
        <taxon>Sutterellaceae</taxon>
        <taxon>Sutterella</taxon>
    </lineage>
</organism>
<keyword evidence="2" id="KW-1185">Reference proteome</keyword>
<proteinExistence type="predicted"/>
<accession>H3KEZ1</accession>
<comment type="caution">
    <text evidence="1">The sequence shown here is derived from an EMBL/GenBank/DDBJ whole genome shotgun (WGS) entry which is preliminary data.</text>
</comment>
<gene>
    <name evidence="1" type="ORF">HMPREF9440_01306</name>
</gene>
<evidence type="ECO:0000313" key="1">
    <source>
        <dbReference type="EMBL" id="EHY31310.1"/>
    </source>
</evidence>
<sequence>MLRWKSNGRREIFARRHVGASLRSEDGEPSLRLIDLQSTLNAFSP</sequence>